<feature type="compositionally biased region" description="Acidic residues" evidence="1">
    <location>
        <begin position="30"/>
        <end position="40"/>
    </location>
</feature>
<organism evidence="2 3">
    <name type="scientific">Cotesia congregata</name>
    <name type="common">Parasitoid wasp</name>
    <name type="synonym">Apanteles congregatus</name>
    <dbReference type="NCBI Taxonomy" id="51543"/>
    <lineage>
        <taxon>Eukaryota</taxon>
        <taxon>Metazoa</taxon>
        <taxon>Ecdysozoa</taxon>
        <taxon>Arthropoda</taxon>
        <taxon>Hexapoda</taxon>
        <taxon>Insecta</taxon>
        <taxon>Pterygota</taxon>
        <taxon>Neoptera</taxon>
        <taxon>Endopterygota</taxon>
        <taxon>Hymenoptera</taxon>
        <taxon>Apocrita</taxon>
        <taxon>Ichneumonoidea</taxon>
        <taxon>Braconidae</taxon>
        <taxon>Microgastrinae</taxon>
        <taxon>Cotesia</taxon>
    </lineage>
</organism>
<feature type="region of interest" description="Disordered" evidence="1">
    <location>
        <begin position="30"/>
        <end position="51"/>
    </location>
</feature>
<dbReference type="OrthoDB" id="10017216at2759"/>
<proteinExistence type="predicted"/>
<evidence type="ECO:0000313" key="3">
    <source>
        <dbReference type="Proteomes" id="UP000786811"/>
    </source>
</evidence>
<dbReference type="Proteomes" id="UP000786811">
    <property type="component" value="Unassembled WGS sequence"/>
</dbReference>
<reference evidence="2" key="1">
    <citation type="submission" date="2021-04" db="EMBL/GenBank/DDBJ databases">
        <authorList>
            <person name="Chebbi M.A.C M."/>
        </authorList>
    </citation>
    <scope>NUCLEOTIDE SEQUENCE</scope>
</reference>
<evidence type="ECO:0000313" key="2">
    <source>
        <dbReference type="EMBL" id="CAG5107274.1"/>
    </source>
</evidence>
<gene>
    <name evidence="2" type="ORF">HICCMSTLAB_LOCUS12667</name>
</gene>
<comment type="caution">
    <text evidence="2">The sequence shown here is derived from an EMBL/GenBank/DDBJ whole genome shotgun (WGS) entry which is preliminary data.</text>
</comment>
<dbReference type="EMBL" id="CAJNRD030001124">
    <property type="protein sequence ID" value="CAG5107274.1"/>
    <property type="molecule type" value="Genomic_DNA"/>
</dbReference>
<dbReference type="AlphaFoldDB" id="A0A8J2HN49"/>
<accession>A0A8J2HN49</accession>
<name>A0A8J2HN49_COTCN</name>
<feature type="compositionally biased region" description="Basic and acidic residues" evidence="1">
    <location>
        <begin position="41"/>
        <end position="51"/>
    </location>
</feature>
<evidence type="ECO:0000256" key="1">
    <source>
        <dbReference type="SAM" id="MobiDB-lite"/>
    </source>
</evidence>
<keyword evidence="3" id="KW-1185">Reference proteome</keyword>
<protein>
    <submittedName>
        <fullName evidence="2">Uncharacterized protein</fullName>
    </submittedName>
</protein>
<sequence length="78" mass="9525">MNLSKFAIASERVPTNELETWDENATGWEEETVEEFGDPTEEIREQRRRERERRLYEQHQRRMDYNFRPPPLGEKINS</sequence>